<feature type="transmembrane region" description="Helical" evidence="1">
    <location>
        <begin position="142"/>
        <end position="160"/>
    </location>
</feature>
<keyword evidence="1" id="KW-1133">Transmembrane helix</keyword>
<keyword evidence="1" id="KW-0812">Transmembrane</keyword>
<feature type="transmembrane region" description="Helical" evidence="1">
    <location>
        <begin position="41"/>
        <end position="61"/>
    </location>
</feature>
<feature type="transmembrane region" description="Helical" evidence="1">
    <location>
        <begin position="67"/>
        <end position="90"/>
    </location>
</feature>
<dbReference type="Pfam" id="PF24838">
    <property type="entry name" value="8xMP"/>
    <property type="match status" value="1"/>
</dbReference>
<dbReference type="Proteomes" id="UP000248749">
    <property type="component" value="Unassembled WGS sequence"/>
</dbReference>
<reference evidence="2 3" key="1">
    <citation type="submission" date="2018-01" db="EMBL/GenBank/DDBJ databases">
        <title>Draft genome sequence of Salinispora sp. 13K206.</title>
        <authorList>
            <person name="Sahin N."/>
            <person name="Saygin H."/>
            <person name="Ay H."/>
        </authorList>
    </citation>
    <scope>NUCLEOTIDE SEQUENCE [LARGE SCALE GENOMIC DNA]</scope>
    <source>
        <strain evidence="2 3">13K206</strain>
    </source>
</reference>
<name>A0A2W2CRB1_9ACTN</name>
<accession>A0A2W2CRB1</accession>
<sequence>MWIKDDDQPHTWAAEKYQAALLDQYKLYVEMADRISARRGLMNTFFLTLNTVIVTAFGAFWKDPPTAPVWYLTAPAVVLLMQCAAWFWLLRSYRQLNSAKYIVIGALEERLPASPYWRAEWKALGEGKDPSRYWPLTHLEQWVPVSFALVYLGAFIIALIA</sequence>
<dbReference type="InterPro" id="IPR056918">
    <property type="entry name" value="8xMP"/>
</dbReference>
<evidence type="ECO:0000313" key="2">
    <source>
        <dbReference type="EMBL" id="PZG02056.1"/>
    </source>
</evidence>
<organism evidence="2 3">
    <name type="scientific">Micromonospora deserti</name>
    <dbReference type="NCBI Taxonomy" id="2070366"/>
    <lineage>
        <taxon>Bacteria</taxon>
        <taxon>Bacillati</taxon>
        <taxon>Actinomycetota</taxon>
        <taxon>Actinomycetes</taxon>
        <taxon>Micromonosporales</taxon>
        <taxon>Micromonosporaceae</taxon>
        <taxon>Micromonospora</taxon>
    </lineage>
</organism>
<keyword evidence="3" id="KW-1185">Reference proteome</keyword>
<evidence type="ECO:0008006" key="4">
    <source>
        <dbReference type="Google" id="ProtNLM"/>
    </source>
</evidence>
<gene>
    <name evidence="2" type="ORF">C1I99_04260</name>
</gene>
<keyword evidence="1" id="KW-0472">Membrane</keyword>
<evidence type="ECO:0000256" key="1">
    <source>
        <dbReference type="SAM" id="Phobius"/>
    </source>
</evidence>
<dbReference type="AlphaFoldDB" id="A0A2W2CRB1"/>
<protein>
    <recommendedName>
        <fullName evidence="4">Small integral membrane protein</fullName>
    </recommendedName>
</protein>
<dbReference type="EMBL" id="POUB01000015">
    <property type="protein sequence ID" value="PZG02056.1"/>
    <property type="molecule type" value="Genomic_DNA"/>
</dbReference>
<comment type="caution">
    <text evidence="2">The sequence shown here is derived from an EMBL/GenBank/DDBJ whole genome shotgun (WGS) entry which is preliminary data.</text>
</comment>
<dbReference type="OrthoDB" id="3773715at2"/>
<evidence type="ECO:0000313" key="3">
    <source>
        <dbReference type="Proteomes" id="UP000248749"/>
    </source>
</evidence>
<proteinExistence type="predicted"/>